<dbReference type="Gene3D" id="3.40.50.720">
    <property type="entry name" value="NAD(P)-binding Rossmann-like Domain"/>
    <property type="match status" value="1"/>
</dbReference>
<dbReference type="Pfam" id="PF13460">
    <property type="entry name" value="NAD_binding_10"/>
    <property type="match status" value="1"/>
</dbReference>
<dbReference type="PANTHER" id="PTHR15020:SF50">
    <property type="entry name" value="UPF0659 PROTEIN YMR090W"/>
    <property type="match status" value="1"/>
</dbReference>
<sequence length="214" mass="23209">MPKKNVLIIGANGITGRLICEKLANSQDYQPTAMIRKESQKEFFEKLGVPTVMGDLEKDFSSAYKDMNFVVFAAGSGSSTGKDKTIAVDQEGAKKSVDLALENGIEKYVMLSSMGAGNPDPDSPIHFYLEAKHEADEYLKKSGISYSIVRPGGLTDDAGKGKIQAAYALNKRGKISREDVAETMIHALSLEVANNSSFEILEGEQPILEAIENL</sequence>
<dbReference type="AlphaFoldDB" id="A0A1I5AXN2"/>
<name>A0A1I5AXN2_9BACT</name>
<dbReference type="SUPFAM" id="SSF51735">
    <property type="entry name" value="NAD(P)-binding Rossmann-fold domains"/>
    <property type="match status" value="1"/>
</dbReference>
<dbReference type="EMBL" id="FOVW01000001">
    <property type="protein sequence ID" value="SFN67215.1"/>
    <property type="molecule type" value="Genomic_DNA"/>
</dbReference>
<dbReference type="InterPro" id="IPR016040">
    <property type="entry name" value="NAD(P)-bd_dom"/>
</dbReference>
<reference evidence="3" key="1">
    <citation type="submission" date="2016-10" db="EMBL/GenBank/DDBJ databases">
        <authorList>
            <person name="Varghese N."/>
            <person name="Submissions S."/>
        </authorList>
    </citation>
    <scope>NUCLEOTIDE SEQUENCE [LARGE SCALE GENOMIC DNA]</scope>
    <source>
        <strain evidence="3">DSM 15282</strain>
    </source>
</reference>
<dbReference type="PANTHER" id="PTHR15020">
    <property type="entry name" value="FLAVIN REDUCTASE-RELATED"/>
    <property type="match status" value="1"/>
</dbReference>
<dbReference type="RefSeq" id="WP_091649326.1">
    <property type="nucleotide sequence ID" value="NZ_FOVW01000001.1"/>
</dbReference>
<dbReference type="CDD" id="cd05243">
    <property type="entry name" value="SDR_a5"/>
    <property type="match status" value="1"/>
</dbReference>
<proteinExistence type="predicted"/>
<protein>
    <submittedName>
        <fullName evidence="2">Uncharacterized conserved protein YbjT, contains NAD(P)-binding and DUF2867 domains</fullName>
    </submittedName>
</protein>
<dbReference type="Proteomes" id="UP000199564">
    <property type="component" value="Unassembled WGS sequence"/>
</dbReference>
<feature type="domain" description="NAD(P)-binding" evidence="1">
    <location>
        <begin position="10"/>
        <end position="189"/>
    </location>
</feature>
<evidence type="ECO:0000259" key="1">
    <source>
        <dbReference type="Pfam" id="PF13460"/>
    </source>
</evidence>
<organism evidence="2 3">
    <name type="scientific">Algoriphagus ornithinivorans</name>
    <dbReference type="NCBI Taxonomy" id="226506"/>
    <lineage>
        <taxon>Bacteria</taxon>
        <taxon>Pseudomonadati</taxon>
        <taxon>Bacteroidota</taxon>
        <taxon>Cytophagia</taxon>
        <taxon>Cytophagales</taxon>
        <taxon>Cyclobacteriaceae</taxon>
        <taxon>Algoriphagus</taxon>
    </lineage>
</organism>
<dbReference type="InterPro" id="IPR036291">
    <property type="entry name" value="NAD(P)-bd_dom_sf"/>
</dbReference>
<accession>A0A1I5AXN2</accession>
<evidence type="ECO:0000313" key="2">
    <source>
        <dbReference type="EMBL" id="SFN67215.1"/>
    </source>
</evidence>
<keyword evidence="3" id="KW-1185">Reference proteome</keyword>
<dbReference type="STRING" id="226506.SAMN04488519_101312"/>
<gene>
    <name evidence="2" type="ORF">SAMN04488519_101312</name>
</gene>
<evidence type="ECO:0000313" key="3">
    <source>
        <dbReference type="Proteomes" id="UP000199564"/>
    </source>
</evidence>